<sequence>MSPSPDDHPPSTATPPPTVEWRYDATTSRWLRGVALVRAALLGGATVVVFTVLAVLVSLLVASADATLAGVALLVVALRLFGDPNTLALVTGDDRLAIVPRQYRRPRLSRRQRRLVAVPGALVLLAAAWLSPPLVLVPLVVGLAALAVLEAFSTAGRLDAAERRYLSEPGAVEWSFAGLSGYTTRRLGPVVVFRLRYPRRPGRLSKLQRVWVPTARAPDAAALFDAVVASSPSSDAPATDGRSSNRTVTLVAGVMALGILVGSTLAVVELGGVLGWYFAAIGGTFGLLLLAVAVFEG</sequence>
<protein>
    <recommendedName>
        <fullName evidence="4">PH domain-containing protein</fullName>
    </recommendedName>
</protein>
<feature type="transmembrane region" description="Helical" evidence="1">
    <location>
        <begin position="248"/>
        <end position="268"/>
    </location>
</feature>
<dbReference type="EMBL" id="JBHUDC010000003">
    <property type="protein sequence ID" value="MFD1512980.1"/>
    <property type="molecule type" value="Genomic_DNA"/>
</dbReference>
<comment type="caution">
    <text evidence="2">The sequence shown here is derived from an EMBL/GenBank/DDBJ whole genome shotgun (WGS) entry which is preliminary data.</text>
</comment>
<evidence type="ECO:0008006" key="4">
    <source>
        <dbReference type="Google" id="ProtNLM"/>
    </source>
</evidence>
<feature type="transmembrane region" description="Helical" evidence="1">
    <location>
        <begin position="136"/>
        <end position="155"/>
    </location>
</feature>
<proteinExistence type="predicted"/>
<dbReference type="Proteomes" id="UP001597187">
    <property type="component" value="Unassembled WGS sequence"/>
</dbReference>
<keyword evidence="3" id="KW-1185">Reference proteome</keyword>
<dbReference type="AlphaFoldDB" id="A0ABD6AUB2"/>
<organism evidence="2 3">
    <name type="scientific">Halomarina rubra</name>
    <dbReference type="NCBI Taxonomy" id="2071873"/>
    <lineage>
        <taxon>Archaea</taxon>
        <taxon>Methanobacteriati</taxon>
        <taxon>Methanobacteriota</taxon>
        <taxon>Stenosarchaea group</taxon>
        <taxon>Halobacteria</taxon>
        <taxon>Halobacteriales</taxon>
        <taxon>Natronomonadaceae</taxon>
        <taxon>Halomarina</taxon>
    </lineage>
</organism>
<feature type="transmembrane region" description="Helical" evidence="1">
    <location>
        <begin position="39"/>
        <end position="62"/>
    </location>
</feature>
<dbReference type="RefSeq" id="WP_250872952.1">
    <property type="nucleotide sequence ID" value="NZ_JALXFV010000003.1"/>
</dbReference>
<keyword evidence="1" id="KW-0472">Membrane</keyword>
<keyword evidence="1" id="KW-1133">Transmembrane helix</keyword>
<feature type="transmembrane region" description="Helical" evidence="1">
    <location>
        <begin position="113"/>
        <end position="130"/>
    </location>
</feature>
<keyword evidence="1" id="KW-0812">Transmembrane</keyword>
<name>A0ABD6AUB2_9EURY</name>
<evidence type="ECO:0000256" key="1">
    <source>
        <dbReference type="SAM" id="Phobius"/>
    </source>
</evidence>
<reference evidence="2 3" key="1">
    <citation type="journal article" date="2019" name="Int. J. Syst. Evol. Microbiol.">
        <title>The Global Catalogue of Microorganisms (GCM) 10K type strain sequencing project: providing services to taxonomists for standard genome sequencing and annotation.</title>
        <authorList>
            <consortium name="The Broad Institute Genomics Platform"/>
            <consortium name="The Broad Institute Genome Sequencing Center for Infectious Disease"/>
            <person name="Wu L."/>
            <person name="Ma J."/>
        </authorList>
    </citation>
    <scope>NUCLEOTIDE SEQUENCE [LARGE SCALE GENOMIC DNA]</scope>
    <source>
        <strain evidence="2 3">CGMCC 1.12563</strain>
    </source>
</reference>
<gene>
    <name evidence="2" type="ORF">ACFSBT_06765</name>
</gene>
<accession>A0ABD6AUB2</accession>
<evidence type="ECO:0000313" key="2">
    <source>
        <dbReference type="EMBL" id="MFD1512980.1"/>
    </source>
</evidence>
<feature type="transmembrane region" description="Helical" evidence="1">
    <location>
        <begin position="274"/>
        <end position="295"/>
    </location>
</feature>
<evidence type="ECO:0000313" key="3">
    <source>
        <dbReference type="Proteomes" id="UP001597187"/>
    </source>
</evidence>